<evidence type="ECO:0000313" key="4">
    <source>
        <dbReference type="Proteomes" id="UP000028059"/>
    </source>
</evidence>
<feature type="domain" description="HFX-2341-like N-terminal" evidence="1">
    <location>
        <begin position="12"/>
        <end position="135"/>
    </location>
</feature>
<accession>A0A081RMX7</accession>
<dbReference type="AlphaFoldDB" id="A0A081RMX7"/>
<dbReference type="Proteomes" id="UP000028059">
    <property type="component" value="Unassembled WGS sequence"/>
</dbReference>
<dbReference type="Pfam" id="PF22665">
    <property type="entry name" value="WHD_DUF6293"/>
    <property type="match status" value="1"/>
</dbReference>
<comment type="caution">
    <text evidence="3">The sequence shown here is derived from an EMBL/GenBank/DDBJ whole genome shotgun (WGS) entry which is preliminary data.</text>
</comment>
<feature type="domain" description="DUF6293" evidence="2">
    <location>
        <begin position="152"/>
        <end position="247"/>
    </location>
</feature>
<proteinExistence type="predicted"/>
<dbReference type="Gene3D" id="3.40.50.10770">
    <property type="entry name" value="Hypothetical protein VC1899 like domain (Restriction endonuclease-like)"/>
    <property type="match status" value="1"/>
</dbReference>
<dbReference type="PATRIC" id="fig|1502293.3.peg.971"/>
<organism evidence="3 4">
    <name type="scientific">Marine Group I thaumarchaeote SCGC AAA799-N04</name>
    <dbReference type="NCBI Taxonomy" id="1502293"/>
    <lineage>
        <taxon>Archaea</taxon>
        <taxon>Nitrososphaerota</taxon>
        <taxon>Marine Group I</taxon>
    </lineage>
</organism>
<dbReference type="InterPro" id="IPR054162">
    <property type="entry name" value="DUF6293_C"/>
</dbReference>
<dbReference type="EMBL" id="JOKN01000016">
    <property type="protein sequence ID" value="KEQ56550.1"/>
    <property type="molecule type" value="Genomic_DNA"/>
</dbReference>
<keyword evidence="4" id="KW-1185">Reference proteome</keyword>
<sequence>MNTIEPEITNLRIHIAPVGYEIDRIVLPAKKMKADKMFLLVHENPSTDKATKFYSKIEKKLEKLNIDVVKEYHNRLDLFKIIKSVKEIIEREKQNIVYVNLASGSKIQSIACMMACQMFNDNSNVHPFYVEAKEYLGFSGEPISTGIRDIQQVPTYEIQRPVQKLVTALQIIQENDGKISKKEMAKFALEKKIISVQAENMSQATFASLDKNIISPLENEWGFIRVEKVGRTRWIHITSEGQNAAEFLI</sequence>
<reference evidence="3 4" key="1">
    <citation type="submission" date="2014-06" db="EMBL/GenBank/DDBJ databases">
        <authorList>
            <person name="Ngugi D.K."/>
            <person name="Blom J."/>
            <person name="Alam I."/>
            <person name="Rashid M."/>
            <person name="Ba Alawi W."/>
            <person name="Zhang G."/>
            <person name="Hikmawan T."/>
            <person name="Guan Y."/>
            <person name="Antunes A."/>
            <person name="Siam R."/>
            <person name="ElDorry H."/>
            <person name="Bajic V."/>
            <person name="Stingl U."/>
        </authorList>
    </citation>
    <scope>NUCLEOTIDE SEQUENCE [LARGE SCALE GENOMIC DNA]</scope>
    <source>
        <strain evidence="3">SCGC AAA799-N04</strain>
    </source>
</reference>
<evidence type="ECO:0000259" key="1">
    <source>
        <dbReference type="Pfam" id="PF19810"/>
    </source>
</evidence>
<gene>
    <name evidence="3" type="ORF">AAA799N04_01042</name>
</gene>
<name>A0A081RMX7_9ARCH</name>
<dbReference type="InterPro" id="IPR046260">
    <property type="entry name" value="HFX_2341-like_N"/>
</dbReference>
<evidence type="ECO:0000259" key="2">
    <source>
        <dbReference type="Pfam" id="PF22665"/>
    </source>
</evidence>
<dbReference type="Pfam" id="PF19810">
    <property type="entry name" value="HFX_2341_N"/>
    <property type="match status" value="1"/>
</dbReference>
<evidence type="ECO:0000313" key="3">
    <source>
        <dbReference type="EMBL" id="KEQ56550.1"/>
    </source>
</evidence>
<protein>
    <submittedName>
        <fullName evidence="3">Uncharacterized protein</fullName>
    </submittedName>
</protein>